<dbReference type="SMART" id="SM00028">
    <property type="entry name" value="TPR"/>
    <property type="match status" value="2"/>
</dbReference>
<dbReference type="Gene3D" id="1.25.40.10">
    <property type="entry name" value="Tetratricopeptide repeat domain"/>
    <property type="match status" value="1"/>
</dbReference>
<gene>
    <name evidence="10" type="ORF">H4Q32_012179</name>
</gene>
<keyword evidence="4 6" id="KW-0802">TPR repeat</keyword>
<evidence type="ECO:0000256" key="2">
    <source>
        <dbReference type="ARBA" id="ARBA00008402"/>
    </source>
</evidence>
<protein>
    <submittedName>
        <fullName evidence="10">Nuclear autoantigenic sperm protein</fullName>
    </submittedName>
</protein>
<comment type="similarity">
    <text evidence="2">Belongs to the NASP family.</text>
</comment>
<organism evidence="10 11">
    <name type="scientific">Labeo rohita</name>
    <name type="common">Indian major carp</name>
    <name type="synonym">Cyprinus rohita</name>
    <dbReference type="NCBI Taxonomy" id="84645"/>
    <lineage>
        <taxon>Eukaryota</taxon>
        <taxon>Metazoa</taxon>
        <taxon>Chordata</taxon>
        <taxon>Craniata</taxon>
        <taxon>Vertebrata</taxon>
        <taxon>Euteleostomi</taxon>
        <taxon>Actinopterygii</taxon>
        <taxon>Neopterygii</taxon>
        <taxon>Teleostei</taxon>
        <taxon>Ostariophysi</taxon>
        <taxon>Cypriniformes</taxon>
        <taxon>Cyprinidae</taxon>
        <taxon>Labeoninae</taxon>
        <taxon>Labeonini</taxon>
        <taxon>Labeo</taxon>
    </lineage>
</organism>
<evidence type="ECO:0000256" key="8">
    <source>
        <dbReference type="SAM" id="MobiDB-lite"/>
    </source>
</evidence>
<feature type="compositionally biased region" description="Acidic residues" evidence="8">
    <location>
        <begin position="298"/>
        <end position="323"/>
    </location>
</feature>
<dbReference type="SUPFAM" id="SSF48452">
    <property type="entry name" value="TPR-like"/>
    <property type="match status" value="1"/>
</dbReference>
<evidence type="ECO:0000256" key="3">
    <source>
        <dbReference type="ARBA" id="ARBA00022737"/>
    </source>
</evidence>
<dbReference type="Pfam" id="PF13181">
    <property type="entry name" value="TPR_8"/>
    <property type="match status" value="1"/>
</dbReference>
<feature type="compositionally biased region" description="Basic and acidic residues" evidence="8">
    <location>
        <begin position="157"/>
        <end position="275"/>
    </location>
</feature>
<dbReference type="InterPro" id="IPR011990">
    <property type="entry name" value="TPR-like_helical_dom_sf"/>
</dbReference>
<feature type="compositionally biased region" description="Basic and acidic residues" evidence="8">
    <location>
        <begin position="550"/>
        <end position="567"/>
    </location>
</feature>
<evidence type="ECO:0000259" key="9">
    <source>
        <dbReference type="Pfam" id="PF10516"/>
    </source>
</evidence>
<feature type="repeat" description="TPR" evidence="6">
    <location>
        <begin position="408"/>
        <end position="441"/>
    </location>
</feature>
<feature type="compositionally biased region" description="Basic and acidic residues" evidence="8">
    <location>
        <begin position="283"/>
        <end position="297"/>
    </location>
</feature>
<dbReference type="Proteomes" id="UP000830375">
    <property type="component" value="Unassembled WGS sequence"/>
</dbReference>
<dbReference type="InterPro" id="IPR019544">
    <property type="entry name" value="Tetratricopeptide_SHNi-TPR_dom"/>
</dbReference>
<evidence type="ECO:0000256" key="5">
    <source>
        <dbReference type="ARBA" id="ARBA00023242"/>
    </source>
</evidence>
<dbReference type="InterPro" id="IPR019734">
    <property type="entry name" value="TPR_rpt"/>
</dbReference>
<keyword evidence="5" id="KW-0539">Nucleus</keyword>
<dbReference type="InterPro" id="IPR051730">
    <property type="entry name" value="NASP-like"/>
</dbReference>
<proteinExistence type="inferred from homology"/>
<feature type="region of interest" description="Disordered" evidence="8">
    <location>
        <begin position="117"/>
        <end position="338"/>
    </location>
</feature>
<evidence type="ECO:0000313" key="10">
    <source>
        <dbReference type="EMBL" id="KAI2663612.1"/>
    </source>
</evidence>
<evidence type="ECO:0000256" key="4">
    <source>
        <dbReference type="ARBA" id="ARBA00022803"/>
    </source>
</evidence>
<keyword evidence="11" id="KW-1185">Reference proteome</keyword>
<keyword evidence="3" id="KW-0677">Repeat</keyword>
<keyword evidence="7" id="KW-0175">Coiled coil</keyword>
<reference evidence="10 11" key="1">
    <citation type="submission" date="2022-01" db="EMBL/GenBank/DDBJ databases">
        <title>A high-quality chromosome-level genome assembly of rohu carp, Labeo rohita.</title>
        <authorList>
            <person name="Arick M.A. II"/>
            <person name="Hsu C.-Y."/>
            <person name="Magbanua Z."/>
            <person name="Pechanova O."/>
            <person name="Grover C."/>
            <person name="Miller E."/>
            <person name="Thrash A."/>
            <person name="Ezzel L."/>
            <person name="Alam S."/>
            <person name="Benzie J."/>
            <person name="Hamilton M."/>
            <person name="Karsi A."/>
            <person name="Lawrence M.L."/>
            <person name="Peterson D.G."/>
        </authorList>
    </citation>
    <scope>NUCLEOTIDE SEQUENCE [LARGE SCALE GENOMIC DNA]</scope>
    <source>
        <strain evidence="11">BAU-BD-2019</strain>
        <tissue evidence="10">Blood</tissue>
    </source>
</reference>
<feature type="compositionally biased region" description="Polar residues" evidence="8">
    <location>
        <begin position="568"/>
        <end position="583"/>
    </location>
</feature>
<feature type="domain" description="Tetratricopeptide SHNi-TPR" evidence="9">
    <location>
        <begin position="366"/>
        <end position="402"/>
    </location>
</feature>
<accession>A0ABQ8MMP6</accession>
<feature type="repeat" description="TPR" evidence="6">
    <location>
        <begin position="366"/>
        <end position="399"/>
    </location>
</feature>
<dbReference type="PANTHER" id="PTHR15081">
    <property type="entry name" value="NUCLEAR AUTOANTIGENIC SPERM PROTEIN NASP -RELATED"/>
    <property type="match status" value="1"/>
</dbReference>
<feature type="coiled-coil region" evidence="7">
    <location>
        <begin position="435"/>
        <end position="485"/>
    </location>
</feature>
<feature type="region of interest" description="Disordered" evidence="8">
    <location>
        <begin position="506"/>
        <end position="589"/>
    </location>
</feature>
<evidence type="ECO:0000256" key="7">
    <source>
        <dbReference type="SAM" id="Coils"/>
    </source>
</evidence>
<feature type="compositionally biased region" description="Low complexity" evidence="8">
    <location>
        <begin position="529"/>
        <end position="542"/>
    </location>
</feature>
<sequence length="608" mass="66861">MARQRAWRCIEMAASATKSSVKFERWRMEEKPCSSSAADSSVDVSEEAKKLIGTGNRHLVMGDVVAAVSVFQEACAMLAEKYGDTADECGEAFFLCGKALLELARMENTVLGNALEGVPEESSEEGEKQNDSKIESADNLDEKTRDELRAQVYDAMSEDKTQSEAEKEVGEGEKNQEKVKEKQETVEAPKEGDAASPKTEKPAEHEAKPTQDEEKKAELEAKPAQDEEKKAELEAKPAQEEEKKAEQEAKPTQDKEKQPEKDKSGVDEGTSKKEVTVSNGTVKAEKDEKADEEKNGNEENEEPMEEDGGDDDEDEDDDDEDAEGETKDKESEEDEVGNLQLAWEMLEVAKVIYKRKDDKEDQLMAAQIYLKLGEVGAESGNYSQALEDFKECLNLQLKHLPSHSRLLAETHYQLGTTYSYTAQYSEAIEHFSSSIKVIESRLAMLQEIIDKAEGEEAAKEEKNELEELKQLLPEITEKIEDAKESQRTAAAASEAIHQTLAGASTSSAFPAENGGPSSSTATPIPVRPADGASSSKSASDISHLVRKKRKPDEESPKKDSDAKKTKQETSVNGSDDSAHNGNGVQEKMEQEATSQFFLCGDVSVMGIF</sequence>
<dbReference type="PROSITE" id="PS50005">
    <property type="entry name" value="TPR"/>
    <property type="match status" value="2"/>
</dbReference>
<evidence type="ECO:0000313" key="11">
    <source>
        <dbReference type="Proteomes" id="UP000830375"/>
    </source>
</evidence>
<dbReference type="EMBL" id="JACTAM010000006">
    <property type="protein sequence ID" value="KAI2663612.1"/>
    <property type="molecule type" value="Genomic_DNA"/>
</dbReference>
<dbReference type="Pfam" id="PF10516">
    <property type="entry name" value="SHNi-TPR"/>
    <property type="match status" value="1"/>
</dbReference>
<dbReference type="PANTHER" id="PTHR15081:SF1">
    <property type="entry name" value="NUCLEAR AUTOANTIGENIC SPERM PROTEIN"/>
    <property type="match status" value="1"/>
</dbReference>
<comment type="caution">
    <text evidence="10">The sequence shown here is derived from an EMBL/GenBank/DDBJ whole genome shotgun (WGS) entry which is preliminary data.</text>
</comment>
<comment type="subcellular location">
    <subcellularLocation>
        <location evidence="1">Nucleus</location>
    </subcellularLocation>
</comment>
<evidence type="ECO:0000256" key="6">
    <source>
        <dbReference type="PROSITE-ProRule" id="PRU00339"/>
    </source>
</evidence>
<name>A0ABQ8MMP6_LABRO</name>
<evidence type="ECO:0000256" key="1">
    <source>
        <dbReference type="ARBA" id="ARBA00004123"/>
    </source>
</evidence>
<feature type="compositionally biased region" description="Basic and acidic residues" evidence="8">
    <location>
        <begin position="125"/>
        <end position="149"/>
    </location>
</feature>